<accession>A0A6C0DSL3</accession>
<organism evidence="1">
    <name type="scientific">viral metagenome</name>
    <dbReference type="NCBI Taxonomy" id="1070528"/>
    <lineage>
        <taxon>unclassified sequences</taxon>
        <taxon>metagenomes</taxon>
        <taxon>organismal metagenomes</taxon>
    </lineage>
</organism>
<evidence type="ECO:0000313" key="1">
    <source>
        <dbReference type="EMBL" id="QHT19029.1"/>
    </source>
</evidence>
<proteinExistence type="predicted"/>
<protein>
    <submittedName>
        <fullName evidence="1">Uncharacterized protein</fullName>
    </submittedName>
</protein>
<reference evidence="1" key="1">
    <citation type="journal article" date="2020" name="Nature">
        <title>Giant virus diversity and host interactions through global metagenomics.</title>
        <authorList>
            <person name="Schulz F."/>
            <person name="Roux S."/>
            <person name="Paez-Espino D."/>
            <person name="Jungbluth S."/>
            <person name="Walsh D.A."/>
            <person name="Denef V.J."/>
            <person name="McMahon K.D."/>
            <person name="Konstantinidis K.T."/>
            <person name="Eloe-Fadrosh E.A."/>
            <person name="Kyrpides N.C."/>
            <person name="Woyke T."/>
        </authorList>
    </citation>
    <scope>NUCLEOTIDE SEQUENCE</scope>
    <source>
        <strain evidence="1">GVMAG-M-3300023174-49</strain>
    </source>
</reference>
<dbReference type="AlphaFoldDB" id="A0A6C0DSL3"/>
<sequence>MKNDLDISWMDEQERLEQINQNYYREPMNSIQCVFLFINNNHYIEKITNEKISLDFCLDNSMNRILKKETIVDLLKLRLENKYEVDDILLYNVIVEPNKIQLFSNSSENSSIKLSPFLKNVDMAYDIIVAPSIFIFHNVNAIYFLLKENPVEVFIPKSIIKSSVSKVKNTKKVRIIDHIDIAKQKKKNRNTRKITIL</sequence>
<dbReference type="EMBL" id="MN739661">
    <property type="protein sequence ID" value="QHT19029.1"/>
    <property type="molecule type" value="Genomic_DNA"/>
</dbReference>
<name>A0A6C0DSL3_9ZZZZ</name>